<evidence type="ECO:0000313" key="3">
    <source>
        <dbReference type="Proteomes" id="UP000215559"/>
    </source>
</evidence>
<accession>A0A235BWX7</accession>
<dbReference type="Gene3D" id="2.60.40.4070">
    <property type="match status" value="1"/>
</dbReference>
<gene>
    <name evidence="2" type="ORF">CH330_01610</name>
</gene>
<dbReference type="InterPro" id="IPR026444">
    <property type="entry name" value="Secre_tail"/>
</dbReference>
<proteinExistence type="predicted"/>
<evidence type="ECO:0000259" key="1">
    <source>
        <dbReference type="Pfam" id="PF13860"/>
    </source>
</evidence>
<reference evidence="2 3" key="1">
    <citation type="submission" date="2017-07" db="EMBL/GenBank/DDBJ databases">
        <title>Recovery of genomes from metagenomes via a dereplication, aggregation, and scoring strategy.</title>
        <authorList>
            <person name="Sieber C.M."/>
            <person name="Probst A.J."/>
            <person name="Sharrar A."/>
            <person name="Thomas B.C."/>
            <person name="Hess M."/>
            <person name="Tringe S.G."/>
            <person name="Banfield J.F."/>
        </authorList>
    </citation>
    <scope>NUCLEOTIDE SEQUENCE [LARGE SCALE GENOMIC DNA]</scope>
    <source>
        <strain evidence="2">JGI_Cruoil_03_51_56</strain>
    </source>
</reference>
<sequence>MKNFRILSLLLLVNLSFAIFHSGWHNAGLLTLKLRNYGPFGYENCGIWPKGTNESYIFGAGIWVSALKQTENHTNLTSSVDSLVTSLPVNSTAGFDSIKGILLLDNELIYYRATTQTSFDSCVRGFANTRPASHSTGEQVKGIDPRVSVGYNPLSGNSEFAPGDLPNEPGYTDTLDRIYFSDNPGDTALWPLRRPNGNKIILSNQDSYNISNDLDTSRHDYGGMPINIKVIQIGYAWEYHYYEDFIFLTYLITNNSQTDSLKNMLAGMCCDADIGDATDDLVGSDGTRNLGYGWDSDFHEPGWPRTPGYIGFDFLESPQGQGGQLGLTAFKILHNPSTPGPGVPDPADDLEAYLTLAGYDHPTGEYHPFDSISEPTDVRFVQCTGPFSLAPLDTGRVVIAVIYGSDSLDLRNNSDLAQRLYDSGFLTHKAWVLQPNGGEEISGDYIIRWRDSSATGAPLHADIGCSKDKGKNWQDIVTNIPSTGSYTWHTGNYPDGTRYLVRVTVYDTIAVGEDLSDSCFTVNNPGNGVPDVELLAPLSGTIRGTRTVQWDADDPDHDTLTIDLFLSNDAINWDTIATGLHNTGTYEWNSFMFHNGTYYLMVKASDRDTFSLDRSETTIEIMNDHHPAADVEHIRGGCNSLTILALEYDSTAYTGHNYQVTFEPIMRNPERNDPYYRYNLRDITGDTTLLTTIGLVIQANGELFSQFSPVIDGFALQFNTQVDKNSFRFVDYYVERNRSGFNGNLRMQGEDSLGTAPPLSGIEWCFRGSDYRIKWVKQTPPDSLTIEVYDSTNQVYIPYDRNRGDCWHFGSGAKAGRYFNQSFHRGFYLDGGYFWFNRDNEMTIPPDTGDIWVVKSSGHKVPCNGNIYQFRTPVGITQAENISVSRIDRIAPNPVSKRAFIHYYLNSKQTVHISVFNITGRKVRTLLQGVRMPGRYLLVWNGTDDNGQQLSAGIYFVNLESENTRSIKKAVLVR</sequence>
<dbReference type="InterPro" id="IPR025965">
    <property type="entry name" value="FlgD/Vpr_Ig-like"/>
</dbReference>
<dbReference type="InterPro" id="IPR013783">
    <property type="entry name" value="Ig-like_fold"/>
</dbReference>
<dbReference type="AlphaFoldDB" id="A0A235BWX7"/>
<dbReference type="Gene3D" id="2.60.40.10">
    <property type="entry name" value="Immunoglobulins"/>
    <property type="match status" value="1"/>
</dbReference>
<name>A0A235BWX7_UNCW3</name>
<feature type="domain" description="FlgD/Vpr Ig-like" evidence="1">
    <location>
        <begin position="908"/>
        <end position="963"/>
    </location>
</feature>
<evidence type="ECO:0000313" key="2">
    <source>
        <dbReference type="EMBL" id="OYD16868.1"/>
    </source>
</evidence>
<dbReference type="Proteomes" id="UP000215559">
    <property type="component" value="Unassembled WGS sequence"/>
</dbReference>
<protein>
    <recommendedName>
        <fullName evidence="1">FlgD/Vpr Ig-like domain-containing protein</fullName>
    </recommendedName>
</protein>
<dbReference type="NCBIfam" id="TIGR04183">
    <property type="entry name" value="Por_Secre_tail"/>
    <property type="match status" value="1"/>
</dbReference>
<dbReference type="Pfam" id="PF13860">
    <property type="entry name" value="FlgD_ig"/>
    <property type="match status" value="1"/>
</dbReference>
<comment type="caution">
    <text evidence="2">The sequence shown here is derived from an EMBL/GenBank/DDBJ whole genome shotgun (WGS) entry which is preliminary data.</text>
</comment>
<organism evidence="2 3">
    <name type="scientific">candidate division WOR-3 bacterium JGI_Cruoil_03_51_56</name>
    <dbReference type="NCBI Taxonomy" id="1973747"/>
    <lineage>
        <taxon>Bacteria</taxon>
        <taxon>Bacteria division WOR-3</taxon>
    </lineage>
</organism>
<dbReference type="EMBL" id="NOZP01000032">
    <property type="protein sequence ID" value="OYD16868.1"/>
    <property type="molecule type" value="Genomic_DNA"/>
</dbReference>